<proteinExistence type="predicted"/>
<dbReference type="EMBL" id="CP025746">
    <property type="protein sequence ID" value="QAA30957.1"/>
    <property type="molecule type" value="Genomic_DNA"/>
</dbReference>
<evidence type="ECO:0000313" key="2">
    <source>
        <dbReference type="Proteomes" id="UP000286268"/>
    </source>
</evidence>
<keyword evidence="2" id="KW-1185">Reference proteome</keyword>
<accession>A0A410DPH5</accession>
<dbReference type="RefSeq" id="WP_128211466.1">
    <property type="nucleotide sequence ID" value="NZ_CP025746.1"/>
</dbReference>
<dbReference type="Proteomes" id="UP000286268">
    <property type="component" value="Chromosome"/>
</dbReference>
<organism evidence="1 2">
    <name type="scientific">Clostridium manihotivorum</name>
    <dbReference type="NCBI Taxonomy" id="2320868"/>
    <lineage>
        <taxon>Bacteria</taxon>
        <taxon>Bacillati</taxon>
        <taxon>Bacillota</taxon>
        <taxon>Clostridia</taxon>
        <taxon>Eubacteriales</taxon>
        <taxon>Clostridiaceae</taxon>
        <taxon>Clostridium</taxon>
    </lineage>
</organism>
<protein>
    <submittedName>
        <fullName evidence="1">Uncharacterized protein</fullName>
    </submittedName>
</protein>
<name>A0A410DPH5_9CLOT</name>
<dbReference type="AlphaFoldDB" id="A0A410DPH5"/>
<dbReference type="KEGG" id="cmah:C1I91_04345"/>
<evidence type="ECO:0000313" key="1">
    <source>
        <dbReference type="EMBL" id="QAA30957.1"/>
    </source>
</evidence>
<gene>
    <name evidence="1" type="ORF">C1I91_04345</name>
</gene>
<sequence length="112" mass="12752">MIKLTDLRIPLEIIFKNDTFILLNVKALKQYSEGKITDRLIGYSYEVVDLGSFEKFQVKVLGEKEVITQQYIDNSENRLKVTFGNAIAKPYRSSNGNFDLSISADSINVLEN</sequence>
<reference evidence="1 2" key="1">
    <citation type="submission" date="2018-01" db="EMBL/GenBank/DDBJ databases">
        <title>Genome Sequencing and Assembly of Anaerobacter polyendosporus strain CT4.</title>
        <authorList>
            <person name="Tachaapaikoon C."/>
            <person name="Sutheeworapong S."/>
            <person name="Jenjaroenpun P."/>
            <person name="Wongsurawat T."/>
            <person name="Nookeaw I."/>
            <person name="Cheawchanlertfa P."/>
            <person name="Kosugi A."/>
            <person name="Cheevadhanarak S."/>
            <person name="Ratanakhanokchai K."/>
        </authorList>
    </citation>
    <scope>NUCLEOTIDE SEQUENCE [LARGE SCALE GENOMIC DNA]</scope>
    <source>
        <strain evidence="1 2">CT4</strain>
    </source>
</reference>
<dbReference type="OrthoDB" id="2990136at2"/>